<proteinExistence type="predicted"/>
<keyword evidence="2" id="KW-1185">Reference proteome</keyword>
<organism evidence="1 2">
    <name type="scientific">Artomyces pyxidatus</name>
    <dbReference type="NCBI Taxonomy" id="48021"/>
    <lineage>
        <taxon>Eukaryota</taxon>
        <taxon>Fungi</taxon>
        <taxon>Dikarya</taxon>
        <taxon>Basidiomycota</taxon>
        <taxon>Agaricomycotina</taxon>
        <taxon>Agaricomycetes</taxon>
        <taxon>Russulales</taxon>
        <taxon>Auriscalpiaceae</taxon>
        <taxon>Artomyces</taxon>
    </lineage>
</organism>
<dbReference type="Proteomes" id="UP000814140">
    <property type="component" value="Unassembled WGS sequence"/>
</dbReference>
<reference evidence="1" key="2">
    <citation type="journal article" date="2022" name="New Phytol.">
        <title>Evolutionary transition to the ectomycorrhizal habit in the genomes of a hyperdiverse lineage of mushroom-forming fungi.</title>
        <authorList>
            <person name="Looney B."/>
            <person name="Miyauchi S."/>
            <person name="Morin E."/>
            <person name="Drula E."/>
            <person name="Courty P.E."/>
            <person name="Kohler A."/>
            <person name="Kuo A."/>
            <person name="LaButti K."/>
            <person name="Pangilinan J."/>
            <person name="Lipzen A."/>
            <person name="Riley R."/>
            <person name="Andreopoulos W."/>
            <person name="He G."/>
            <person name="Johnson J."/>
            <person name="Nolan M."/>
            <person name="Tritt A."/>
            <person name="Barry K.W."/>
            <person name="Grigoriev I.V."/>
            <person name="Nagy L.G."/>
            <person name="Hibbett D."/>
            <person name="Henrissat B."/>
            <person name="Matheny P.B."/>
            <person name="Labbe J."/>
            <person name="Martin F.M."/>
        </authorList>
    </citation>
    <scope>NUCLEOTIDE SEQUENCE</scope>
    <source>
        <strain evidence="1">HHB10654</strain>
    </source>
</reference>
<evidence type="ECO:0000313" key="2">
    <source>
        <dbReference type="Proteomes" id="UP000814140"/>
    </source>
</evidence>
<comment type="caution">
    <text evidence="1">The sequence shown here is derived from an EMBL/GenBank/DDBJ whole genome shotgun (WGS) entry which is preliminary data.</text>
</comment>
<protein>
    <submittedName>
        <fullName evidence="1">Uncharacterized protein</fullName>
    </submittedName>
</protein>
<evidence type="ECO:0000313" key="1">
    <source>
        <dbReference type="EMBL" id="KAI0057646.1"/>
    </source>
</evidence>
<gene>
    <name evidence="1" type="ORF">BV25DRAFT_1919971</name>
</gene>
<reference evidence="1" key="1">
    <citation type="submission" date="2021-03" db="EMBL/GenBank/DDBJ databases">
        <authorList>
            <consortium name="DOE Joint Genome Institute"/>
            <person name="Ahrendt S."/>
            <person name="Looney B.P."/>
            <person name="Miyauchi S."/>
            <person name="Morin E."/>
            <person name="Drula E."/>
            <person name="Courty P.E."/>
            <person name="Chicoki N."/>
            <person name="Fauchery L."/>
            <person name="Kohler A."/>
            <person name="Kuo A."/>
            <person name="Labutti K."/>
            <person name="Pangilinan J."/>
            <person name="Lipzen A."/>
            <person name="Riley R."/>
            <person name="Andreopoulos W."/>
            <person name="He G."/>
            <person name="Johnson J."/>
            <person name="Barry K.W."/>
            <person name="Grigoriev I.V."/>
            <person name="Nagy L."/>
            <person name="Hibbett D."/>
            <person name="Henrissat B."/>
            <person name="Matheny P.B."/>
            <person name="Labbe J."/>
            <person name="Martin F."/>
        </authorList>
    </citation>
    <scope>NUCLEOTIDE SEQUENCE</scope>
    <source>
        <strain evidence="1">HHB10654</strain>
    </source>
</reference>
<dbReference type="EMBL" id="MU277244">
    <property type="protein sequence ID" value="KAI0057646.1"/>
    <property type="molecule type" value="Genomic_DNA"/>
</dbReference>
<accession>A0ACB8SPD9</accession>
<sequence>MSTEKMQVDGDAVSTTHGVHAAPQPTTPARLWIFQKHMSGVITHRPSECAHCKVYTSHFSDGLLDAEPSLLQALDERTAFYQEATGQRDVVDMLRRENDNLKSETRKNTSRLAEDSAHVERVRNERNRALDTLDQLRRDHEELRRDYDELLADFNKLKSEYDQLSTHVDAAEHSRDDKRRKTPKGKERAIDDDPAAPPTWSDQVDNDAPMPDAYVTSEAMPSVATPAVMPAPSPDDVGVIPRGKVAMHVGNISTLIPVKRVTSDAAVGNMQQGLPIPLGVTPLGGRDGSFVGPDFPDTTTQVDSLFKAAGENIRAYTKVEHFLLAIRATPATSRTDAHKYAIAEWEANPVKRPPTNKKKDGTTTSKEVVARTKANSAATTSTTENVAGPSKTVTAQAVKRKTLPQVSKWDSPLELQEWLQHHRDPDQIRSTYRGTGFASGFPLRQCRGWVGVQRLSPGKVVLPGNKSARTPYSAFAARLLSEPGGYQQILTANGWGIHHERVITAFRPPSWAAEWTIEDIVRHYARCGVTVEETNDWAEWAVDFLHEYGEEFPGGNVPAGTNRLDDPAIVAVEELLARGDFTLPPGLPDTDPSSSAKGVPQREYPPDPPAGIVLPPPTVYDTGSTWGNADTSTSAETPAEPMQGVQSTPPASSSSSNTASGSRA</sequence>
<name>A0ACB8SPD9_9AGAM</name>